<evidence type="ECO:0000256" key="8">
    <source>
        <dbReference type="ARBA" id="ARBA00023065"/>
    </source>
</evidence>
<dbReference type="PANTHER" id="PTHR32552:SF89">
    <property type="entry name" value="CATECHOLATE SIDEROPHORE RECEPTOR FIU"/>
    <property type="match status" value="1"/>
</dbReference>
<evidence type="ECO:0000256" key="12">
    <source>
        <dbReference type="PROSITE-ProRule" id="PRU01360"/>
    </source>
</evidence>
<evidence type="ECO:0000313" key="17">
    <source>
        <dbReference type="EMBL" id="AWM77776.1"/>
    </source>
</evidence>
<keyword evidence="3 12" id="KW-1134">Transmembrane beta strand</keyword>
<proteinExistence type="inferred from homology"/>
<dbReference type="KEGG" id="phb:HYN04_08370"/>
<evidence type="ECO:0000256" key="4">
    <source>
        <dbReference type="ARBA" id="ARBA00022496"/>
    </source>
</evidence>
<dbReference type="InterPro" id="IPR039426">
    <property type="entry name" value="TonB-dep_rcpt-like"/>
</dbReference>
<evidence type="ECO:0000259" key="16">
    <source>
        <dbReference type="Pfam" id="PF07715"/>
    </source>
</evidence>
<dbReference type="Proteomes" id="UP000247763">
    <property type="component" value="Chromosome"/>
</dbReference>
<comment type="similarity">
    <text evidence="12 13">Belongs to the TonB-dependent receptor family.</text>
</comment>
<dbReference type="PROSITE" id="PS52016">
    <property type="entry name" value="TONB_DEPENDENT_REC_3"/>
    <property type="match status" value="1"/>
</dbReference>
<dbReference type="Pfam" id="PF00593">
    <property type="entry name" value="TonB_dep_Rec_b-barrel"/>
    <property type="match status" value="1"/>
</dbReference>
<accession>A0A2Z3HUD0</accession>
<evidence type="ECO:0000256" key="10">
    <source>
        <dbReference type="ARBA" id="ARBA00023136"/>
    </source>
</evidence>
<dbReference type="AlphaFoldDB" id="A0A2Z3HUD0"/>
<dbReference type="Gene3D" id="2.170.130.10">
    <property type="entry name" value="TonB-dependent receptor, plug domain"/>
    <property type="match status" value="1"/>
</dbReference>
<dbReference type="OrthoDB" id="7229372at2"/>
<dbReference type="InterPro" id="IPR036942">
    <property type="entry name" value="Beta-barrel_TonB_sf"/>
</dbReference>
<dbReference type="EMBL" id="CP029479">
    <property type="protein sequence ID" value="AWM77776.1"/>
    <property type="molecule type" value="Genomic_DNA"/>
</dbReference>
<protein>
    <submittedName>
        <fullName evidence="17">TonB-dependent receptor</fullName>
    </submittedName>
</protein>
<evidence type="ECO:0000313" key="18">
    <source>
        <dbReference type="Proteomes" id="UP000247763"/>
    </source>
</evidence>
<keyword evidence="4" id="KW-0410">Iron transport</keyword>
<keyword evidence="18" id="KW-1185">Reference proteome</keyword>
<dbReference type="InterPro" id="IPR000531">
    <property type="entry name" value="Beta-barrel_TonB"/>
</dbReference>
<keyword evidence="6 14" id="KW-0732">Signal</keyword>
<evidence type="ECO:0000259" key="15">
    <source>
        <dbReference type="Pfam" id="PF00593"/>
    </source>
</evidence>
<dbReference type="SUPFAM" id="SSF56935">
    <property type="entry name" value="Porins"/>
    <property type="match status" value="1"/>
</dbReference>
<feature type="signal peptide" evidence="14">
    <location>
        <begin position="1"/>
        <end position="23"/>
    </location>
</feature>
<sequence>MKSALISGASALALVLAASTASAADDSATVDELVVYGKGESRQVQALTVEEIERAAPGSSPIKMVEKLPGVNFQAADAFGAYEWSTRISIRAFNQNQLGFTLDGVPLGDMSYGNHNGLHISRAIATEDLAGVELAQGSGALSVASTSNLGGALKFTSRTPTADMGADVGLTVGSSSMRRLFVRADTGELPGGGRGSISYADQKADKWKGQGEQKQKQIDLKFVQPIGDFTVTAFYNYSERRENDYQDLSLDMISRLGSDWDNNTGRWAEAVQIARAYQTASNYAGPNPILDGNGCYTGSGANPYPGKVKCVDDAYYDASGLRDDTLWALTTAGPVAGIDLTATVYGHTNDGQGIWYTPYVASPNNNVPGATSQNAPISTRTTEYTIDRMGLILGAAFDLGDHRISVGGWLESNDFSQSRRFYGQNLASPSSSLSFFSGPFFTQWSGDFETDTRTFYIEDAWTVSDQLKVNFGFKSVSVESSTVTVVGSPVINGSITSEESFLPQAGFTWSLSDDSELFASYAKNMRAFAAARTGLSPFATTQPGFDAIRGKLQPETSQTLEGGWRYRSGNFQGVAALYYVKFDDRLIGTSAGAGIVGSPTILSNAGSVTAKGFEAAGTFEVNDDWSLFGSYAYNDSTYDDDIRNAAGAVTQRISGKTTVDSPKHLFNAEVSFDRDGWFAALNVHYVSERYFTYTNDKSVPSTTTADLSLGYRFQGEGLTEGLEIQANITNLTDESYVSTIGSNGFGYAGDNQTLLTAAPRQAFVTVRKRF</sequence>
<feature type="chain" id="PRO_5016289054" evidence="14">
    <location>
        <begin position="24"/>
        <end position="770"/>
    </location>
</feature>
<evidence type="ECO:0000256" key="7">
    <source>
        <dbReference type="ARBA" id="ARBA00023004"/>
    </source>
</evidence>
<evidence type="ECO:0000256" key="9">
    <source>
        <dbReference type="ARBA" id="ARBA00023077"/>
    </source>
</evidence>
<evidence type="ECO:0000256" key="5">
    <source>
        <dbReference type="ARBA" id="ARBA00022692"/>
    </source>
</evidence>
<gene>
    <name evidence="17" type="ORF">HYN04_08370</name>
</gene>
<dbReference type="InterPro" id="IPR037066">
    <property type="entry name" value="Plug_dom_sf"/>
</dbReference>
<dbReference type="GO" id="GO:0015344">
    <property type="term" value="F:siderophore uptake transmembrane transporter activity"/>
    <property type="evidence" value="ECO:0007669"/>
    <property type="project" value="TreeGrafter"/>
</dbReference>
<evidence type="ECO:0000256" key="13">
    <source>
        <dbReference type="RuleBase" id="RU003357"/>
    </source>
</evidence>
<keyword evidence="17" id="KW-0675">Receptor</keyword>
<evidence type="ECO:0000256" key="3">
    <source>
        <dbReference type="ARBA" id="ARBA00022452"/>
    </source>
</evidence>
<organism evidence="17 18">
    <name type="scientific">Phenylobacterium parvum</name>
    <dbReference type="NCBI Taxonomy" id="2201350"/>
    <lineage>
        <taxon>Bacteria</taxon>
        <taxon>Pseudomonadati</taxon>
        <taxon>Pseudomonadota</taxon>
        <taxon>Alphaproteobacteria</taxon>
        <taxon>Caulobacterales</taxon>
        <taxon>Caulobacteraceae</taxon>
        <taxon>Phenylobacterium</taxon>
    </lineage>
</organism>
<dbReference type="GO" id="GO:0009279">
    <property type="term" value="C:cell outer membrane"/>
    <property type="evidence" value="ECO:0007669"/>
    <property type="project" value="UniProtKB-SubCell"/>
</dbReference>
<evidence type="ECO:0000256" key="14">
    <source>
        <dbReference type="SAM" id="SignalP"/>
    </source>
</evidence>
<name>A0A2Z3HUD0_9CAUL</name>
<dbReference type="RefSeq" id="WP_110450343.1">
    <property type="nucleotide sequence ID" value="NZ_CP029479.1"/>
</dbReference>
<reference evidence="18" key="1">
    <citation type="submission" date="2018-05" db="EMBL/GenBank/DDBJ databases">
        <title>Genome sequencing of Phenylobacterium sp. HYN0004.</title>
        <authorList>
            <person name="Yi H."/>
            <person name="Baek C."/>
        </authorList>
    </citation>
    <scope>NUCLEOTIDE SEQUENCE [LARGE SCALE GENOMIC DNA]</scope>
    <source>
        <strain evidence="18">HYN0004</strain>
    </source>
</reference>
<keyword evidence="9 13" id="KW-0798">TonB box</keyword>
<feature type="domain" description="TonB-dependent receptor plug" evidence="16">
    <location>
        <begin position="42"/>
        <end position="151"/>
    </location>
</feature>
<evidence type="ECO:0000256" key="2">
    <source>
        <dbReference type="ARBA" id="ARBA00022448"/>
    </source>
</evidence>
<evidence type="ECO:0000256" key="11">
    <source>
        <dbReference type="ARBA" id="ARBA00023237"/>
    </source>
</evidence>
<evidence type="ECO:0000256" key="6">
    <source>
        <dbReference type="ARBA" id="ARBA00022729"/>
    </source>
</evidence>
<keyword evidence="11 12" id="KW-0998">Cell outer membrane</keyword>
<keyword evidence="5 12" id="KW-0812">Transmembrane</keyword>
<keyword evidence="2 12" id="KW-0813">Transport</keyword>
<feature type="domain" description="TonB-dependent receptor-like beta-barrel" evidence="15">
    <location>
        <begin position="246"/>
        <end position="731"/>
    </location>
</feature>
<keyword evidence="7" id="KW-0408">Iron</keyword>
<keyword evidence="8" id="KW-0406">Ion transport</keyword>
<dbReference type="Gene3D" id="2.40.170.20">
    <property type="entry name" value="TonB-dependent receptor, beta-barrel domain"/>
    <property type="match status" value="1"/>
</dbReference>
<keyword evidence="10 12" id="KW-0472">Membrane</keyword>
<comment type="subcellular location">
    <subcellularLocation>
        <location evidence="1 12">Cell outer membrane</location>
        <topology evidence="1 12">Multi-pass membrane protein</topology>
    </subcellularLocation>
</comment>
<evidence type="ECO:0000256" key="1">
    <source>
        <dbReference type="ARBA" id="ARBA00004571"/>
    </source>
</evidence>
<dbReference type="Pfam" id="PF07715">
    <property type="entry name" value="Plug"/>
    <property type="match status" value="1"/>
</dbReference>
<dbReference type="InterPro" id="IPR012910">
    <property type="entry name" value="Plug_dom"/>
</dbReference>
<dbReference type="PANTHER" id="PTHR32552">
    <property type="entry name" value="FERRICHROME IRON RECEPTOR-RELATED"/>
    <property type="match status" value="1"/>
</dbReference>